<proteinExistence type="predicted"/>
<gene>
    <name evidence="1" type="ORF">AZI85_15230</name>
</gene>
<organism evidence="1 2">
    <name type="scientific">Bdellovibrio bacteriovorus</name>
    <dbReference type="NCBI Taxonomy" id="959"/>
    <lineage>
        <taxon>Bacteria</taxon>
        <taxon>Pseudomonadati</taxon>
        <taxon>Bdellovibrionota</taxon>
        <taxon>Bdellovibrionia</taxon>
        <taxon>Bdellovibrionales</taxon>
        <taxon>Pseudobdellovibrionaceae</taxon>
        <taxon>Bdellovibrio</taxon>
    </lineage>
</organism>
<accession>A0A150WUD3</accession>
<name>A0A150WUD3_BDEBC</name>
<reference evidence="1 2" key="1">
    <citation type="submission" date="2016-03" db="EMBL/GenBank/DDBJ databases">
        <authorList>
            <person name="Ploux O."/>
        </authorList>
    </citation>
    <scope>NUCLEOTIDE SEQUENCE [LARGE SCALE GENOMIC DNA]</scope>
    <source>
        <strain evidence="1 2">BER2</strain>
    </source>
</reference>
<evidence type="ECO:0000313" key="2">
    <source>
        <dbReference type="Proteomes" id="UP000075391"/>
    </source>
</evidence>
<dbReference type="AlphaFoldDB" id="A0A150WUD3"/>
<sequence>MFLNKIGCFFRVVEGLKIVKTTRPKTPMITDLLVCHFEAVMQGYIACVTGNSSHGLSNPKYIS</sequence>
<comment type="caution">
    <text evidence="1">The sequence shown here is derived from an EMBL/GenBank/DDBJ whole genome shotgun (WGS) entry which is preliminary data.</text>
</comment>
<dbReference type="Proteomes" id="UP000075391">
    <property type="component" value="Unassembled WGS sequence"/>
</dbReference>
<dbReference type="EMBL" id="LUKF01000003">
    <property type="protein sequence ID" value="KYG70043.1"/>
    <property type="molecule type" value="Genomic_DNA"/>
</dbReference>
<protein>
    <submittedName>
        <fullName evidence="1">Uncharacterized protein</fullName>
    </submittedName>
</protein>
<evidence type="ECO:0000313" key="1">
    <source>
        <dbReference type="EMBL" id="KYG70043.1"/>
    </source>
</evidence>